<evidence type="ECO:0000313" key="3">
    <source>
        <dbReference type="EMBL" id="HCO26841.1"/>
    </source>
</evidence>
<dbReference type="Pfam" id="PF03009">
    <property type="entry name" value="GDPD"/>
    <property type="match status" value="1"/>
</dbReference>
<reference evidence="3 4" key="1">
    <citation type="journal article" date="2018" name="Nat. Biotechnol.">
        <title>A standardized bacterial taxonomy based on genome phylogeny substantially revises the tree of life.</title>
        <authorList>
            <person name="Parks D.H."/>
            <person name="Chuvochina M."/>
            <person name="Waite D.W."/>
            <person name="Rinke C."/>
            <person name="Skarshewski A."/>
            <person name="Chaumeil P.A."/>
            <person name="Hugenholtz P."/>
        </authorList>
    </citation>
    <scope>NUCLEOTIDE SEQUENCE [LARGE SCALE GENOMIC DNA]</scope>
    <source>
        <strain evidence="3">UBA9375</strain>
    </source>
</reference>
<dbReference type="Gene3D" id="3.20.20.190">
    <property type="entry name" value="Phosphatidylinositol (PI) phosphodiesterase"/>
    <property type="match status" value="1"/>
</dbReference>
<dbReference type="GO" id="GO:0008081">
    <property type="term" value="F:phosphoric diester hydrolase activity"/>
    <property type="evidence" value="ECO:0007669"/>
    <property type="project" value="InterPro"/>
</dbReference>
<accession>A0A3D3RDD2</accession>
<evidence type="ECO:0000259" key="2">
    <source>
        <dbReference type="PROSITE" id="PS51704"/>
    </source>
</evidence>
<keyword evidence="1" id="KW-0732">Signal</keyword>
<feature type="chain" id="PRO_5017542320" description="GP-PDE domain-containing protein" evidence="1">
    <location>
        <begin position="20"/>
        <end position="272"/>
    </location>
</feature>
<dbReference type="PROSITE" id="PS51704">
    <property type="entry name" value="GP_PDE"/>
    <property type="match status" value="1"/>
</dbReference>
<dbReference type="CDD" id="cd08556">
    <property type="entry name" value="GDPD"/>
    <property type="match status" value="1"/>
</dbReference>
<feature type="domain" description="GP-PDE" evidence="2">
    <location>
        <begin position="27"/>
        <end position="267"/>
    </location>
</feature>
<name>A0A3D3RDD2_9PLAN</name>
<dbReference type="PANTHER" id="PTHR46211">
    <property type="entry name" value="GLYCEROPHOSPHORYL DIESTER PHOSPHODIESTERASE"/>
    <property type="match status" value="1"/>
</dbReference>
<proteinExistence type="predicted"/>
<gene>
    <name evidence="3" type="ORF">DIT97_28935</name>
</gene>
<protein>
    <recommendedName>
        <fullName evidence="2">GP-PDE domain-containing protein</fullName>
    </recommendedName>
</protein>
<sequence length="272" mass="30308">MKSTFNILFALTLTTLLSAAEPAFLHNGVTAHRGNSGAHPENTMPAFRSGVAVGADWIELDIFQTKDGQLVVTHDKTTQRIGDKNLDVANSTFEELKTVDVATDFRKRHQLSKEECPPQGMPLLEEVLKMIKQQHKTRVSIQPKADCVKEAVALVKRLNMEPWVGFNDGNLNYMSQVKQLAPTIPVFWDRGADTDLDADIKIAKQRGFEALVLNYKGITPEKVQKIKAASLEPGAWTVNNPAVMKQLLKQGIERIYTDDPSLLLQLKSHHSD</sequence>
<dbReference type="GO" id="GO:0006629">
    <property type="term" value="P:lipid metabolic process"/>
    <property type="evidence" value="ECO:0007669"/>
    <property type="project" value="InterPro"/>
</dbReference>
<dbReference type="SUPFAM" id="SSF51695">
    <property type="entry name" value="PLC-like phosphodiesterases"/>
    <property type="match status" value="1"/>
</dbReference>
<evidence type="ECO:0000313" key="4">
    <source>
        <dbReference type="Proteomes" id="UP000263642"/>
    </source>
</evidence>
<comment type="caution">
    <text evidence="3">The sequence shown here is derived from an EMBL/GenBank/DDBJ whole genome shotgun (WGS) entry which is preliminary data.</text>
</comment>
<dbReference type="Proteomes" id="UP000263642">
    <property type="component" value="Unassembled WGS sequence"/>
</dbReference>
<dbReference type="InterPro" id="IPR030395">
    <property type="entry name" value="GP_PDE_dom"/>
</dbReference>
<feature type="signal peptide" evidence="1">
    <location>
        <begin position="1"/>
        <end position="19"/>
    </location>
</feature>
<dbReference type="PANTHER" id="PTHR46211:SF1">
    <property type="entry name" value="GLYCEROPHOSPHODIESTER PHOSPHODIESTERASE, CYTOPLASMIC"/>
    <property type="match status" value="1"/>
</dbReference>
<dbReference type="EMBL" id="DQAY01000179">
    <property type="protein sequence ID" value="HCO26841.1"/>
    <property type="molecule type" value="Genomic_DNA"/>
</dbReference>
<dbReference type="InterPro" id="IPR017946">
    <property type="entry name" value="PLC-like_Pdiesterase_TIM-brl"/>
</dbReference>
<organism evidence="3 4">
    <name type="scientific">Gimesia maris</name>
    <dbReference type="NCBI Taxonomy" id="122"/>
    <lineage>
        <taxon>Bacteria</taxon>
        <taxon>Pseudomonadati</taxon>
        <taxon>Planctomycetota</taxon>
        <taxon>Planctomycetia</taxon>
        <taxon>Planctomycetales</taxon>
        <taxon>Planctomycetaceae</taxon>
        <taxon>Gimesia</taxon>
    </lineage>
</organism>
<dbReference type="AlphaFoldDB" id="A0A3D3RDD2"/>
<evidence type="ECO:0000256" key="1">
    <source>
        <dbReference type="SAM" id="SignalP"/>
    </source>
</evidence>